<dbReference type="AlphaFoldDB" id="A0A540VVS0"/>
<organism evidence="7 8">
    <name type="scientific">Spiribacter salinus</name>
    <dbReference type="NCBI Taxonomy" id="1335746"/>
    <lineage>
        <taxon>Bacteria</taxon>
        <taxon>Pseudomonadati</taxon>
        <taxon>Pseudomonadota</taxon>
        <taxon>Gammaproteobacteria</taxon>
        <taxon>Chromatiales</taxon>
        <taxon>Ectothiorhodospiraceae</taxon>
        <taxon>Spiribacter</taxon>
    </lineage>
</organism>
<dbReference type="NCBIfam" id="NF009453">
    <property type="entry name" value="PRK12813.1"/>
    <property type="match status" value="1"/>
</dbReference>
<dbReference type="Gene3D" id="2.30.30.910">
    <property type="match status" value="1"/>
</dbReference>
<dbReference type="InterPro" id="IPR025965">
    <property type="entry name" value="FlgD/Vpr_Ig-like"/>
</dbReference>
<feature type="domain" description="FlgD/Vpr Ig-like" evidence="6">
    <location>
        <begin position="99"/>
        <end position="163"/>
    </location>
</feature>
<evidence type="ECO:0000256" key="1">
    <source>
        <dbReference type="ARBA" id="ARBA00010577"/>
    </source>
</evidence>
<keyword evidence="7" id="KW-0969">Cilium</keyword>
<gene>
    <name evidence="7" type="ORF">FKY71_01470</name>
</gene>
<comment type="caution">
    <text evidence="7">The sequence shown here is derived from an EMBL/GenBank/DDBJ whole genome shotgun (WGS) entry which is preliminary data.</text>
</comment>
<dbReference type="Gene3D" id="2.60.40.4070">
    <property type="match status" value="1"/>
</dbReference>
<evidence type="ECO:0000259" key="6">
    <source>
        <dbReference type="Pfam" id="PF13860"/>
    </source>
</evidence>
<dbReference type="Proteomes" id="UP000315400">
    <property type="component" value="Unassembled WGS sequence"/>
</dbReference>
<comment type="function">
    <text evidence="4 5">Required for flagellar hook formation. May act as a scaffolding protein.</text>
</comment>
<keyword evidence="3 5" id="KW-1005">Bacterial flagellum biogenesis</keyword>
<evidence type="ECO:0000313" key="8">
    <source>
        <dbReference type="Proteomes" id="UP000315400"/>
    </source>
</evidence>
<proteinExistence type="inferred from homology"/>
<evidence type="ECO:0000256" key="5">
    <source>
        <dbReference type="RuleBase" id="RU362076"/>
    </source>
</evidence>
<protein>
    <recommendedName>
        <fullName evidence="2 5">Basal-body rod modification protein FlgD</fullName>
    </recommendedName>
</protein>
<name>A0A540VVS0_9GAMM</name>
<keyword evidence="7" id="KW-0282">Flagellum</keyword>
<evidence type="ECO:0000256" key="4">
    <source>
        <dbReference type="ARBA" id="ARBA00024746"/>
    </source>
</evidence>
<dbReference type="EMBL" id="VIFK01000004">
    <property type="protein sequence ID" value="TQF00865.1"/>
    <property type="molecule type" value="Genomic_DNA"/>
</dbReference>
<evidence type="ECO:0000256" key="2">
    <source>
        <dbReference type="ARBA" id="ARBA00016013"/>
    </source>
</evidence>
<accession>A0A540VVS0</accession>
<evidence type="ECO:0000256" key="3">
    <source>
        <dbReference type="ARBA" id="ARBA00022795"/>
    </source>
</evidence>
<dbReference type="Pfam" id="PF03963">
    <property type="entry name" value="FlgD"/>
    <property type="match status" value="1"/>
</dbReference>
<sequence length="212" mass="22972">MSSALAARQADESSGQATLNSDFQTFLEMLTAQATNQDPLNPMESSEYASQLASFSSVEQQVKTNDLLAAFGEQLGASTLSQLSNWVGMEARSTAPVTFDGTPQTLHPLLATQADQAYLIAYDENGEEVQRQQIDIDTESVQWAGVDDTGAPFENGTYRFEIENFANGESLGTSPVETYQRVDEAQMLDGQIALILEGGQPIFSTDVVAIRE</sequence>
<evidence type="ECO:0000313" key="7">
    <source>
        <dbReference type="EMBL" id="TQF00865.1"/>
    </source>
</evidence>
<dbReference type="InterPro" id="IPR005648">
    <property type="entry name" value="FlgD"/>
</dbReference>
<dbReference type="GO" id="GO:0044781">
    <property type="term" value="P:bacterial-type flagellum organization"/>
    <property type="evidence" value="ECO:0007669"/>
    <property type="project" value="UniProtKB-UniRule"/>
</dbReference>
<dbReference type="Pfam" id="PF13860">
    <property type="entry name" value="FlgD_ig"/>
    <property type="match status" value="1"/>
</dbReference>
<comment type="similarity">
    <text evidence="1 5">Belongs to the FlgD family.</text>
</comment>
<keyword evidence="7" id="KW-0966">Cell projection</keyword>
<reference evidence="7 8" key="1">
    <citation type="submission" date="2019-06" db="EMBL/GenBank/DDBJ databases">
        <title>Metagenome assembled Genome of Spiribacter salinus SL48-SHIP from the microbial mat of Salt Lake 48 (Novosibirsk region, Russia).</title>
        <authorList>
            <person name="Shipova A."/>
            <person name="Rozanov A.S."/>
            <person name="Bryanskaya A.V."/>
            <person name="Peltek S.E."/>
        </authorList>
    </citation>
    <scope>NUCLEOTIDE SEQUENCE [LARGE SCALE GENOMIC DNA]</scope>
    <source>
        <strain evidence="7">SL48-SHIP-2</strain>
    </source>
</reference>